<feature type="non-terminal residue" evidence="2">
    <location>
        <position position="1"/>
    </location>
</feature>
<evidence type="ECO:0000313" key="3">
    <source>
        <dbReference type="Proteomes" id="UP001529510"/>
    </source>
</evidence>
<sequence length="76" mass="8840">RGQGHRELTVSVLYKSLNRALLYFLSRPRQTPAEQELIIQTLRVLQEHWDVIMATYNANVQFISCLMHCLVLIRSG</sequence>
<organism evidence="2 3">
    <name type="scientific">Cirrhinus mrigala</name>
    <name type="common">Mrigala</name>
    <dbReference type="NCBI Taxonomy" id="683832"/>
    <lineage>
        <taxon>Eukaryota</taxon>
        <taxon>Metazoa</taxon>
        <taxon>Chordata</taxon>
        <taxon>Craniata</taxon>
        <taxon>Vertebrata</taxon>
        <taxon>Euteleostomi</taxon>
        <taxon>Actinopterygii</taxon>
        <taxon>Neopterygii</taxon>
        <taxon>Teleostei</taxon>
        <taxon>Ostariophysi</taxon>
        <taxon>Cypriniformes</taxon>
        <taxon>Cyprinidae</taxon>
        <taxon>Labeoninae</taxon>
        <taxon>Labeonini</taxon>
        <taxon>Cirrhinus</taxon>
    </lineage>
</organism>
<dbReference type="InterPro" id="IPR051944">
    <property type="entry name" value="BEACH_domain_protein"/>
</dbReference>
<keyword evidence="3" id="KW-1185">Reference proteome</keyword>
<keyword evidence="1" id="KW-0853">WD repeat</keyword>
<reference evidence="2 3" key="1">
    <citation type="submission" date="2024-05" db="EMBL/GenBank/DDBJ databases">
        <title>Genome sequencing and assembly of Indian major carp, Cirrhinus mrigala (Hamilton, 1822).</title>
        <authorList>
            <person name="Mohindra V."/>
            <person name="Chowdhury L.M."/>
            <person name="Lal K."/>
            <person name="Jena J.K."/>
        </authorList>
    </citation>
    <scope>NUCLEOTIDE SEQUENCE [LARGE SCALE GENOMIC DNA]</scope>
    <source>
        <strain evidence="2">CM1030</strain>
        <tissue evidence="2">Blood</tissue>
    </source>
</reference>
<dbReference type="EMBL" id="JAMKFB020000013">
    <property type="protein sequence ID" value="KAL0178104.1"/>
    <property type="molecule type" value="Genomic_DNA"/>
</dbReference>
<dbReference type="PANTHER" id="PTHR46108">
    <property type="entry name" value="BLUE CHEESE"/>
    <property type="match status" value="1"/>
</dbReference>
<dbReference type="Proteomes" id="UP001529510">
    <property type="component" value="Unassembled WGS sequence"/>
</dbReference>
<dbReference type="PANTHER" id="PTHR46108:SF3">
    <property type="entry name" value="WD REPEAT- AND FYVE DOMAIN-CONTAINING PROTEIN 4"/>
    <property type="match status" value="1"/>
</dbReference>
<dbReference type="AlphaFoldDB" id="A0ABD0PW29"/>
<protein>
    <submittedName>
        <fullName evidence="2">Uncharacterized protein</fullName>
    </submittedName>
</protein>
<comment type="caution">
    <text evidence="2">The sequence shown here is derived from an EMBL/GenBank/DDBJ whole genome shotgun (WGS) entry which is preliminary data.</text>
</comment>
<evidence type="ECO:0000256" key="1">
    <source>
        <dbReference type="ARBA" id="ARBA00022574"/>
    </source>
</evidence>
<name>A0ABD0PW29_CIRMR</name>
<gene>
    <name evidence="2" type="ORF">M9458_026998</name>
</gene>
<accession>A0ABD0PW29</accession>
<evidence type="ECO:0000313" key="2">
    <source>
        <dbReference type="EMBL" id="KAL0178104.1"/>
    </source>
</evidence>
<proteinExistence type="predicted"/>
<feature type="non-terminal residue" evidence="2">
    <location>
        <position position="76"/>
    </location>
</feature>